<name>A0A7H8N3A4_9ACTN</name>
<evidence type="ECO:0000256" key="6">
    <source>
        <dbReference type="SAM" id="Phobius"/>
    </source>
</evidence>
<dbReference type="GO" id="GO:0005886">
    <property type="term" value="C:plasma membrane"/>
    <property type="evidence" value="ECO:0007669"/>
    <property type="project" value="UniProtKB-SubCell"/>
</dbReference>
<comment type="subcellular location">
    <subcellularLocation>
        <location evidence="1">Cell membrane</location>
        <topology evidence="1">Multi-pass membrane protein</topology>
    </subcellularLocation>
</comment>
<dbReference type="Pfam" id="PF07690">
    <property type="entry name" value="MFS_1"/>
    <property type="match status" value="1"/>
</dbReference>
<dbReference type="InterPro" id="IPR036259">
    <property type="entry name" value="MFS_trans_sf"/>
</dbReference>
<feature type="transmembrane region" description="Helical" evidence="6">
    <location>
        <begin position="14"/>
        <end position="37"/>
    </location>
</feature>
<feature type="transmembrane region" description="Helical" evidence="6">
    <location>
        <begin position="43"/>
        <end position="66"/>
    </location>
</feature>
<dbReference type="PANTHER" id="PTHR23513:SF18">
    <property type="entry name" value="INTEGRAL MEMBRANE PROTEIN"/>
    <property type="match status" value="1"/>
</dbReference>
<reference evidence="7 8" key="1">
    <citation type="submission" date="2020-06" db="EMBL/GenBank/DDBJ databases">
        <title>Genome mining for natural products.</title>
        <authorList>
            <person name="Zhang B."/>
            <person name="Shi J."/>
            <person name="Ge H."/>
        </authorList>
    </citation>
    <scope>NUCLEOTIDE SEQUENCE [LARGE SCALE GENOMIC DNA]</scope>
    <source>
        <strain evidence="7 8">NA00687</strain>
    </source>
</reference>
<feature type="transmembrane region" description="Helical" evidence="6">
    <location>
        <begin position="221"/>
        <end position="243"/>
    </location>
</feature>
<evidence type="ECO:0000256" key="2">
    <source>
        <dbReference type="ARBA" id="ARBA00022475"/>
    </source>
</evidence>
<dbReference type="GO" id="GO:0022857">
    <property type="term" value="F:transmembrane transporter activity"/>
    <property type="evidence" value="ECO:0007669"/>
    <property type="project" value="InterPro"/>
</dbReference>
<keyword evidence="4 6" id="KW-1133">Transmembrane helix</keyword>
<accession>A0A7H8N3A4</accession>
<sequence>MLSVLRRHRGYRRLFTAQVIALVGTGLATVALSLLAYDLAGSHAGSVLGTALAIKMVAYVGLAPLISALARQLPPRPLLVGADLVRAAVALVLPFVGAVWQVYALIFVLQAASATFTPAFQSLIPRLLPAEDDYTRALSLSRLAYDLEILFSPLLAAALLSRITYDWLFLGTVIGFLGSAALVLSAALPGPAAAPADGTPGFAARITRGTRVFLATPRLRALLALTLAIAAGGAMVMVNTIGYVRDHLGRATSDVPVALGAYGAGSIAAALLLPTLLRRASDHTLMLPAAFASAALLLALAALTRTGAGAWQWPVLLAIWCAFGVTESVIMTPTGRLIRRSASAADLNATFAAQFSLSHGCWLLTYPVAGWLGPAAGLAVVALVLGAVALGAALAAWRLWPAPDTSRLPHVHTTLAHGHPHLADAQPAGGGWRHTHEFVIDDLHDRWPLRPHHT</sequence>
<evidence type="ECO:0000256" key="4">
    <source>
        <dbReference type="ARBA" id="ARBA00022989"/>
    </source>
</evidence>
<keyword evidence="3 6" id="KW-0812">Transmembrane</keyword>
<proteinExistence type="predicted"/>
<dbReference type="InterPro" id="IPR011701">
    <property type="entry name" value="MFS"/>
</dbReference>
<dbReference type="Gene3D" id="1.20.1250.20">
    <property type="entry name" value="MFS general substrate transporter like domains"/>
    <property type="match status" value="1"/>
</dbReference>
<feature type="transmembrane region" description="Helical" evidence="6">
    <location>
        <begin position="375"/>
        <end position="397"/>
    </location>
</feature>
<evidence type="ECO:0000256" key="1">
    <source>
        <dbReference type="ARBA" id="ARBA00004651"/>
    </source>
</evidence>
<keyword evidence="8" id="KW-1185">Reference proteome</keyword>
<organism evidence="7 8">
    <name type="scientific">Streptomyces buecherae</name>
    <dbReference type="NCBI Taxonomy" id="2763006"/>
    <lineage>
        <taxon>Bacteria</taxon>
        <taxon>Bacillati</taxon>
        <taxon>Actinomycetota</taxon>
        <taxon>Actinomycetes</taxon>
        <taxon>Kitasatosporales</taxon>
        <taxon>Streptomycetaceae</taxon>
        <taxon>Streptomyces</taxon>
    </lineage>
</organism>
<feature type="transmembrane region" description="Helical" evidence="6">
    <location>
        <begin position="255"/>
        <end position="273"/>
    </location>
</feature>
<protein>
    <submittedName>
        <fullName evidence="7">MFS transporter</fullName>
    </submittedName>
</protein>
<keyword evidence="2" id="KW-1003">Cell membrane</keyword>
<dbReference type="AlphaFoldDB" id="A0A7H8N3A4"/>
<gene>
    <name evidence="7" type="ORF">HUT08_04955</name>
</gene>
<feature type="transmembrane region" description="Helical" evidence="6">
    <location>
        <begin position="167"/>
        <end position="188"/>
    </location>
</feature>
<dbReference type="CDD" id="cd06173">
    <property type="entry name" value="MFS_MefA_like"/>
    <property type="match status" value="1"/>
</dbReference>
<evidence type="ECO:0000313" key="8">
    <source>
        <dbReference type="Proteomes" id="UP000509303"/>
    </source>
</evidence>
<evidence type="ECO:0000256" key="5">
    <source>
        <dbReference type="ARBA" id="ARBA00023136"/>
    </source>
</evidence>
<dbReference type="PANTHER" id="PTHR23513">
    <property type="entry name" value="INTEGRAL MEMBRANE EFFLUX PROTEIN-RELATED"/>
    <property type="match status" value="1"/>
</dbReference>
<evidence type="ECO:0000313" key="7">
    <source>
        <dbReference type="EMBL" id="QKW48994.1"/>
    </source>
</evidence>
<evidence type="ECO:0000256" key="3">
    <source>
        <dbReference type="ARBA" id="ARBA00022692"/>
    </source>
</evidence>
<dbReference type="RefSeq" id="WP_176160726.1">
    <property type="nucleotide sequence ID" value="NZ_CP054929.1"/>
</dbReference>
<keyword evidence="5 6" id="KW-0472">Membrane</keyword>
<dbReference type="Proteomes" id="UP000509303">
    <property type="component" value="Chromosome"/>
</dbReference>
<dbReference type="EMBL" id="CP054929">
    <property type="protein sequence ID" value="QKW48994.1"/>
    <property type="molecule type" value="Genomic_DNA"/>
</dbReference>
<dbReference type="SUPFAM" id="SSF103473">
    <property type="entry name" value="MFS general substrate transporter"/>
    <property type="match status" value="1"/>
</dbReference>
<feature type="transmembrane region" description="Helical" evidence="6">
    <location>
        <begin position="285"/>
        <end position="304"/>
    </location>
</feature>
<feature type="transmembrane region" description="Helical" evidence="6">
    <location>
        <begin position="310"/>
        <end position="330"/>
    </location>
</feature>